<dbReference type="PIRSF" id="PIRSF036514">
    <property type="entry name" value="Sm_HSP_B1"/>
    <property type="match status" value="1"/>
</dbReference>
<dbReference type="GO" id="GO:0046872">
    <property type="term" value="F:metal ion binding"/>
    <property type="evidence" value="ECO:0007669"/>
    <property type="project" value="UniProtKB-KW"/>
</dbReference>
<evidence type="ECO:0000259" key="7">
    <source>
        <dbReference type="PROSITE" id="PS01031"/>
    </source>
</evidence>
<comment type="similarity">
    <text evidence="2 4 5">Belongs to the small heat shock protein (HSP20) family.</text>
</comment>
<dbReference type="CDD" id="cd06526">
    <property type="entry name" value="metazoan_ACD"/>
    <property type="match status" value="1"/>
</dbReference>
<organism evidence="8">
    <name type="scientific">Oxya chinensis</name>
    <dbReference type="NCBI Taxonomy" id="165482"/>
    <lineage>
        <taxon>Eukaryota</taxon>
        <taxon>Metazoa</taxon>
        <taxon>Ecdysozoa</taxon>
        <taxon>Arthropoda</taxon>
        <taxon>Hexapoda</taxon>
        <taxon>Insecta</taxon>
        <taxon>Pterygota</taxon>
        <taxon>Neoptera</taxon>
        <taxon>Polyneoptera</taxon>
        <taxon>Orthoptera</taxon>
        <taxon>Caelifera</taxon>
        <taxon>Acrididea</taxon>
        <taxon>Acridomorpha</taxon>
        <taxon>Acridoidea</taxon>
        <taxon>Acrididae</taxon>
        <taxon>Oxyinae</taxon>
        <taxon>Oxya</taxon>
    </lineage>
</organism>
<dbReference type="GO" id="GO:0051082">
    <property type="term" value="F:unfolded protein binding"/>
    <property type="evidence" value="ECO:0007669"/>
    <property type="project" value="TreeGrafter"/>
</dbReference>
<dbReference type="GO" id="GO:0009408">
    <property type="term" value="P:response to heat"/>
    <property type="evidence" value="ECO:0007669"/>
    <property type="project" value="UniProtKB-ARBA"/>
</dbReference>
<keyword evidence="3" id="KW-0479">Metal-binding</keyword>
<evidence type="ECO:0000256" key="6">
    <source>
        <dbReference type="SAM" id="MobiDB-lite"/>
    </source>
</evidence>
<dbReference type="PANTHER" id="PTHR45640:SF13">
    <property type="entry name" value="HEAT SHOCK PROTEIN 22-RELATED"/>
    <property type="match status" value="1"/>
</dbReference>
<proteinExistence type="evidence at transcript level"/>
<dbReference type="InterPro" id="IPR002068">
    <property type="entry name" value="A-crystallin/Hsp20_dom"/>
</dbReference>
<evidence type="ECO:0000256" key="4">
    <source>
        <dbReference type="PROSITE-ProRule" id="PRU00285"/>
    </source>
</evidence>
<feature type="compositionally biased region" description="Basic and acidic residues" evidence="6">
    <location>
        <begin position="170"/>
        <end position="185"/>
    </location>
</feature>
<feature type="binding site" evidence="3">
    <location>
        <position position="102"/>
    </location>
    <ligand>
        <name>Zn(2+)</name>
        <dbReference type="ChEBI" id="CHEBI:29105"/>
        <label>1</label>
    </ligand>
</feature>
<dbReference type="InterPro" id="IPR001436">
    <property type="entry name" value="Alpha-crystallin/sHSP_animal"/>
</dbReference>
<dbReference type="InterPro" id="IPR055269">
    <property type="entry name" value="Alpha-crystallin/HSP_16"/>
</dbReference>
<gene>
    <name evidence="8" type="primary">HSP21.1</name>
</gene>
<dbReference type="SUPFAM" id="SSF49764">
    <property type="entry name" value="HSP20-like chaperones"/>
    <property type="match status" value="1"/>
</dbReference>
<evidence type="ECO:0000256" key="1">
    <source>
        <dbReference type="ARBA" id="ARBA00023016"/>
    </source>
</evidence>
<keyword evidence="1 8" id="KW-0346">Stress response</keyword>
<evidence type="ECO:0000256" key="5">
    <source>
        <dbReference type="RuleBase" id="RU003616"/>
    </source>
</evidence>
<sequence length="185" mass="21062">MALFPLTALLNEFDRAPNLLNTDLGTSTLSDDVFVPRLAVMPLRSGYLRSWRHQPARRSGRSHIRNKKEGFEVNLDVQQFKPDEVSVKMKDDFIVVEGKHEEREDERGYVSRNFTRRYKLPKNIDIDGVTSKLSSDGVLTITAPEKAPLKDATERVVPIVQTNKPAVTEATKKNPDDKQEKTEKE</sequence>
<dbReference type="Gene3D" id="2.60.40.790">
    <property type="match status" value="1"/>
</dbReference>
<dbReference type="PANTHER" id="PTHR45640">
    <property type="entry name" value="HEAT SHOCK PROTEIN HSP-12.2-RELATED"/>
    <property type="match status" value="1"/>
</dbReference>
<feature type="binding site" evidence="3">
    <location>
        <position position="100"/>
    </location>
    <ligand>
        <name>Zn(2+)</name>
        <dbReference type="ChEBI" id="CHEBI:29105"/>
        <label>1</label>
    </ligand>
</feature>
<dbReference type="AlphaFoldDB" id="A0A0C5ICR7"/>
<dbReference type="GO" id="GO:0005634">
    <property type="term" value="C:nucleus"/>
    <property type="evidence" value="ECO:0007669"/>
    <property type="project" value="TreeGrafter"/>
</dbReference>
<dbReference type="PROSITE" id="PS01031">
    <property type="entry name" value="SHSP"/>
    <property type="match status" value="1"/>
</dbReference>
<dbReference type="PRINTS" id="PR00299">
    <property type="entry name" value="ACRYSTALLIN"/>
</dbReference>
<dbReference type="GO" id="GO:0005737">
    <property type="term" value="C:cytoplasm"/>
    <property type="evidence" value="ECO:0007669"/>
    <property type="project" value="TreeGrafter"/>
</dbReference>
<dbReference type="InterPro" id="IPR008978">
    <property type="entry name" value="HSP20-like_chaperone"/>
</dbReference>
<feature type="region of interest" description="Disordered" evidence="6">
    <location>
        <begin position="162"/>
        <end position="185"/>
    </location>
</feature>
<protein>
    <submittedName>
        <fullName evidence="8">Heat shock protein 21.1</fullName>
    </submittedName>
</protein>
<feature type="domain" description="SHSP" evidence="7">
    <location>
        <begin position="53"/>
        <end position="162"/>
    </location>
</feature>
<evidence type="ECO:0000256" key="3">
    <source>
        <dbReference type="PIRSR" id="PIRSR036514-1"/>
    </source>
</evidence>
<name>A0A0C5ICR7_9ORTH</name>
<dbReference type="EMBL" id="KJ746490">
    <property type="protein sequence ID" value="AJP36909.1"/>
    <property type="molecule type" value="mRNA"/>
</dbReference>
<evidence type="ECO:0000256" key="2">
    <source>
        <dbReference type="PIRNR" id="PIRNR036514"/>
    </source>
</evidence>
<dbReference type="Pfam" id="PF00011">
    <property type="entry name" value="HSP20"/>
    <property type="match status" value="1"/>
</dbReference>
<evidence type="ECO:0000313" key="8">
    <source>
        <dbReference type="EMBL" id="AJP36909.1"/>
    </source>
</evidence>
<accession>A0A0C5ICR7</accession>
<dbReference type="GO" id="GO:0042026">
    <property type="term" value="P:protein refolding"/>
    <property type="evidence" value="ECO:0007669"/>
    <property type="project" value="TreeGrafter"/>
</dbReference>
<keyword evidence="3" id="KW-0862">Zinc</keyword>
<reference evidence="8" key="1">
    <citation type="submission" date="2014-04" db="EMBL/GenBank/DDBJ databases">
        <title>The molecular properties of seven small heat shock proteins and their responses under cadmium stress in Oxya chinensis.</title>
        <authorList>
            <person name="Kou L."/>
            <person name="Wu H."/>
            <person name="Zhang Y."/>
            <person name="Guo Y."/>
            <person name="Zhang J."/>
            <person name="Ma E."/>
        </authorList>
    </citation>
    <scope>NUCLEOTIDE SEQUENCE</scope>
</reference>